<keyword evidence="2" id="KW-1185">Reference proteome</keyword>
<organism evidence="1 2">
    <name type="scientific">Bifidobacterium favimelis</name>
    <dbReference type="NCBI Taxonomy" id="3122979"/>
    <lineage>
        <taxon>Bacteria</taxon>
        <taxon>Bacillati</taxon>
        <taxon>Actinomycetota</taxon>
        <taxon>Actinomycetes</taxon>
        <taxon>Bifidobacteriales</taxon>
        <taxon>Bifidobacteriaceae</taxon>
        <taxon>Bifidobacterium</taxon>
    </lineage>
</organism>
<name>A0ABU8ZPG5_9BIFI</name>
<dbReference type="GO" id="GO:0016787">
    <property type="term" value="F:hydrolase activity"/>
    <property type="evidence" value="ECO:0007669"/>
    <property type="project" value="UniProtKB-KW"/>
</dbReference>
<gene>
    <name evidence="1" type="ORF">V8P97_06735</name>
</gene>
<keyword evidence="1" id="KW-0378">Hydrolase</keyword>
<dbReference type="PANTHER" id="PTHR43301">
    <property type="entry name" value="ARABINAN ENDO-1,5-ALPHA-L-ARABINOSIDASE"/>
    <property type="match status" value="1"/>
</dbReference>
<dbReference type="Gene3D" id="2.115.10.20">
    <property type="entry name" value="Glycosyl hydrolase domain, family 43"/>
    <property type="match status" value="1"/>
</dbReference>
<evidence type="ECO:0000313" key="2">
    <source>
        <dbReference type="Proteomes" id="UP001373159"/>
    </source>
</evidence>
<proteinExistence type="predicted"/>
<dbReference type="PANTHER" id="PTHR43301:SF3">
    <property type="entry name" value="ARABINAN ENDO-1,5-ALPHA-L-ARABINOSIDASE A-RELATED"/>
    <property type="match status" value="1"/>
</dbReference>
<comment type="caution">
    <text evidence="1">The sequence shown here is derived from an EMBL/GenBank/DDBJ whole genome shotgun (WGS) entry which is preliminary data.</text>
</comment>
<dbReference type="InterPro" id="IPR023296">
    <property type="entry name" value="Glyco_hydro_beta-prop_sf"/>
</dbReference>
<dbReference type="Proteomes" id="UP001373159">
    <property type="component" value="Unassembled WGS sequence"/>
</dbReference>
<dbReference type="CDD" id="cd08983">
    <property type="entry name" value="GH43_Bt3655-like"/>
    <property type="match status" value="1"/>
</dbReference>
<evidence type="ECO:0000313" key="1">
    <source>
        <dbReference type="EMBL" id="MEK0307153.1"/>
    </source>
</evidence>
<dbReference type="EMBL" id="JBANBB010000002">
    <property type="protein sequence ID" value="MEK0307153.1"/>
    <property type="molecule type" value="Genomic_DNA"/>
</dbReference>
<reference evidence="1 2" key="1">
    <citation type="submission" date="2024-02" db="EMBL/GenBank/DDBJ databases">
        <title>Bifidobacterium honeyensis sp. nov., isolated from the comb honey.</title>
        <authorList>
            <person name="Liu W."/>
            <person name="Li Y."/>
        </authorList>
    </citation>
    <scope>NUCLEOTIDE SEQUENCE [LARGE SCALE GENOMIC DNA]</scope>
    <source>
        <strain evidence="1 2">IMAU50988</strain>
    </source>
</reference>
<dbReference type="InterPro" id="IPR050727">
    <property type="entry name" value="GH43_arabinanases"/>
</dbReference>
<protein>
    <submittedName>
        <fullName evidence="1">Glycoside hydrolase family 43 protein</fullName>
    </submittedName>
</protein>
<sequence length="364" mass="41239">MAKNIALNNPCGRTQAYLFVHFTGDEESETDEQIYFAVSRDGLHWQDIRRRGDPVLTWSQGEGGVRDPYIVRGPDDAFHILATDLSIYHRGGWQEGMATVNGSTGLVIWDSDDLIHWGRPRLVDVARDIPGAGMAWAPEACWDDEARQWIVFWATRAQNADGGEAGEAPVARVRGLANELGDRTNMYYATSPDLVTFSAPVKWIDQSSGVIDATMVKAPDGWWYRACKEDQITLERTRNPYAPSWEVRRTDDDQAWSYLSSLTDLFGNGRYSSRYLEGPELFIYNEDDRLSPDGRDMPFGLMCDQFGEARGYLSFRSSDLSSRCEGDWALADYIDFGGMKKRHGAILAITDEEYKRVRQLLTRQ</sequence>
<dbReference type="RefSeq" id="WP_340469871.1">
    <property type="nucleotide sequence ID" value="NZ_JBANBB010000002.1"/>
</dbReference>
<dbReference type="SUPFAM" id="SSF75005">
    <property type="entry name" value="Arabinanase/levansucrase/invertase"/>
    <property type="match status" value="1"/>
</dbReference>
<accession>A0ABU8ZPG5</accession>